<keyword evidence="2" id="KW-0175">Coiled coil</keyword>
<gene>
    <name evidence="3" type="ORF">GR212_21365</name>
</gene>
<evidence type="ECO:0000256" key="1">
    <source>
        <dbReference type="ARBA" id="ARBA00007189"/>
    </source>
</evidence>
<evidence type="ECO:0000313" key="3">
    <source>
        <dbReference type="EMBL" id="NEI72139.1"/>
    </source>
</evidence>
<organism evidence="3 4">
    <name type="scientific">Rhizobium lusitanum</name>
    <dbReference type="NCBI Taxonomy" id="293958"/>
    <lineage>
        <taxon>Bacteria</taxon>
        <taxon>Pseudomonadati</taxon>
        <taxon>Pseudomonadota</taxon>
        <taxon>Alphaproteobacteria</taxon>
        <taxon>Hyphomicrobiales</taxon>
        <taxon>Rhizobiaceae</taxon>
        <taxon>Rhizobium/Agrobacterium group</taxon>
        <taxon>Rhizobium</taxon>
    </lineage>
</organism>
<protein>
    <submittedName>
        <fullName evidence="3">DUF2325 domain-containing protein</fullName>
    </submittedName>
</protein>
<dbReference type="Pfam" id="PF10087">
    <property type="entry name" value="DUF2325"/>
    <property type="match status" value="1"/>
</dbReference>
<evidence type="ECO:0000313" key="4">
    <source>
        <dbReference type="Proteomes" id="UP000483035"/>
    </source>
</evidence>
<sequence>MTILLNHKRVPGLTIADLNPSGTIVKAVDADPPAKSPRLRTWELPSMFHCSIVGTCLTTGELRQVLAKIGDIDAKSASDHALHSRGVRAAGQRDIAGKLLNKSLDKRHERIIKRFSRLSTADQIKRQWNEAVDDGDIAGAYWAVMSHPVSDRALIQEVFGEVHMLSHLVGSSSRLDIARLRKLQLEVEAKDEKIARQEERIRVMSEDRAGLQNRVGRLETSLLQARALLIDAPQASDGSKKSLNLLAKMDAAQERAEELAARLSAMEARLAEAERRASQFAEQNRVLQHELDLVADLVEPAGVQGSVVAPNVDVAVLYVGGRPGSFDRIGAIGERRGVQVLFHDGGMEDNLSLLPALVGQAVSVVFPVDCISHSAAGIVKRLCRESGKRYVPIRSASLASFLAAVESMSLTAG</sequence>
<dbReference type="Proteomes" id="UP000483035">
    <property type="component" value="Unassembled WGS sequence"/>
</dbReference>
<proteinExistence type="inferred from homology"/>
<dbReference type="RefSeq" id="WP_163989143.1">
    <property type="nucleotide sequence ID" value="NZ_WUEY01000010.1"/>
</dbReference>
<dbReference type="EMBL" id="WUEY01000010">
    <property type="protein sequence ID" value="NEI72139.1"/>
    <property type="molecule type" value="Genomic_DNA"/>
</dbReference>
<dbReference type="AlphaFoldDB" id="A0A6L9U9T4"/>
<dbReference type="InterPro" id="IPR016772">
    <property type="entry name" value="UCP020408"/>
</dbReference>
<accession>A0A6L9U9T4</accession>
<comment type="similarity">
    <text evidence="1">Belongs to the UPF0751 family.</text>
</comment>
<reference evidence="3 4" key="1">
    <citation type="submission" date="2019-12" db="EMBL/GenBank/DDBJ databases">
        <title>Rhizobium genotypes associated with high levels of biological nitrogen fixation by grain legumes in a temperate-maritime cropping system.</title>
        <authorList>
            <person name="Maluk M."/>
            <person name="Francesc Ferrando Molina F."/>
            <person name="Lopez Del Egido L."/>
            <person name="Lafos M."/>
            <person name="Langarica-Fuentes A."/>
            <person name="Gebre Yohannes G."/>
            <person name="Young M.W."/>
            <person name="Martin P."/>
            <person name="Gantlett R."/>
            <person name="Kenicer G."/>
            <person name="Hawes C."/>
            <person name="Begg G.S."/>
            <person name="Quilliam R.S."/>
            <person name="Squire G.R."/>
            <person name="Poole P.S."/>
            <person name="Young P.W."/>
            <person name="Iannetta P.M."/>
            <person name="James E.K."/>
        </authorList>
    </citation>
    <scope>NUCLEOTIDE SEQUENCE [LARGE SCALE GENOMIC DNA]</scope>
    <source>
        <strain evidence="3 4">JHI1118</strain>
    </source>
</reference>
<comment type="caution">
    <text evidence="3">The sequence shown here is derived from an EMBL/GenBank/DDBJ whole genome shotgun (WGS) entry which is preliminary data.</text>
</comment>
<feature type="coiled-coil region" evidence="2">
    <location>
        <begin position="242"/>
        <end position="290"/>
    </location>
</feature>
<evidence type="ECO:0000256" key="2">
    <source>
        <dbReference type="SAM" id="Coils"/>
    </source>
</evidence>
<name>A0A6L9U9T4_9HYPH</name>
<feature type="coiled-coil region" evidence="2">
    <location>
        <begin position="180"/>
        <end position="214"/>
    </location>
</feature>